<dbReference type="AlphaFoldDB" id="A0AAV9NUP8"/>
<dbReference type="GeneID" id="89968706"/>
<proteinExistence type="predicted"/>
<accession>A0AAV9NUP8</accession>
<organism evidence="2 3">
    <name type="scientific">Exophiala bonariae</name>
    <dbReference type="NCBI Taxonomy" id="1690606"/>
    <lineage>
        <taxon>Eukaryota</taxon>
        <taxon>Fungi</taxon>
        <taxon>Dikarya</taxon>
        <taxon>Ascomycota</taxon>
        <taxon>Pezizomycotina</taxon>
        <taxon>Eurotiomycetes</taxon>
        <taxon>Chaetothyriomycetidae</taxon>
        <taxon>Chaetothyriales</taxon>
        <taxon>Herpotrichiellaceae</taxon>
        <taxon>Exophiala</taxon>
    </lineage>
</organism>
<name>A0AAV9NUP8_9EURO</name>
<comment type="caution">
    <text evidence="2">The sequence shown here is derived from an EMBL/GenBank/DDBJ whole genome shotgun (WGS) entry which is preliminary data.</text>
</comment>
<dbReference type="RefSeq" id="XP_064711974.1">
    <property type="nucleotide sequence ID" value="XM_064844114.1"/>
</dbReference>
<evidence type="ECO:0000313" key="3">
    <source>
        <dbReference type="Proteomes" id="UP001358417"/>
    </source>
</evidence>
<keyword evidence="3" id="KW-1185">Reference proteome</keyword>
<reference evidence="2 3" key="1">
    <citation type="submission" date="2023-08" db="EMBL/GenBank/DDBJ databases">
        <title>Black Yeasts Isolated from many extreme environments.</title>
        <authorList>
            <person name="Coleine C."/>
            <person name="Stajich J.E."/>
            <person name="Selbmann L."/>
        </authorList>
    </citation>
    <scope>NUCLEOTIDE SEQUENCE [LARGE SCALE GENOMIC DNA]</scope>
    <source>
        <strain evidence="2 3">CCFEE 5792</strain>
    </source>
</reference>
<feature type="region of interest" description="Disordered" evidence="1">
    <location>
        <begin position="517"/>
        <end position="557"/>
    </location>
</feature>
<evidence type="ECO:0000313" key="2">
    <source>
        <dbReference type="EMBL" id="KAK5064650.1"/>
    </source>
</evidence>
<evidence type="ECO:0000256" key="1">
    <source>
        <dbReference type="SAM" id="MobiDB-lite"/>
    </source>
</evidence>
<dbReference type="Proteomes" id="UP001358417">
    <property type="component" value="Unassembled WGS sequence"/>
</dbReference>
<dbReference type="EMBL" id="JAVRRD010000001">
    <property type="protein sequence ID" value="KAK5064650.1"/>
    <property type="molecule type" value="Genomic_DNA"/>
</dbReference>
<sequence>MASFGNFNTSAVAARSEATFAVANFNIELSLFTNRITPPREFEEIGQYLSATRLKEAQEGHRHIIARKLGILFKSLIPSTPRLIKAYGTRASEIARSNASNPRGDGQAHEATSIWVEIIAARKEEVERKLVEEGEVEQELLAAAAQMFLRSDLADWDASARAWLRVADSAMAKRQTQLRLILDNLRLPVNTSRKTYGNVVQAWTSAMVQMEKLLDGVPLLRLQSGDICLGMSSWHLYPNMVHLSSESKTIEQNDPLFQGGGIVTLGLDPVESGDTKAYTSIYWSLPLANLRYYGLPVSRCRNISTTERDRLTMDEFLWVMTTAYLKPWDNGTTAKKNVIQYFRDVATWLEQGTLQAHSKPIWSNPQVFSQQAPLGIKAPVQSWLSLFARTSEHYLSRLDEVKVQKLRNLGLEYCHTFKGEPFQHIFSPLSFFRAAYEIEDKIKLLREMAETLSHQSPNKDYEFIIEYEFKHSGHVTHRDAVEYATALPETEITGNGKLQGPKSHRRWLLKSSFDDQQSFGERRPHFNNLTDDQKKNPPSDSQRLGFERKPASLEGSIPALDRRARELSHFGEIITAVPSSNSSFPVFQRHLGRRSGKRLDAAAESGIKTIVSRAERRHRSERHEHQRSSREDPIIILQLSPGLNIVYELVEGAADGIALFRRRRDQVQRSPAVIHQGGRITVEQNKPNTYVMSIDKIMEYFTPPKVNFQKLAEELDHSVEQVAHLWGICLAANLYNNLDGATVDVRTVQMDFKKAHWVRSAANGTRRSTLATISRERPTITRYNPYEEGEEMAYGSAPKRHVPRLSMQLEDVDHAVCFACITMFETGTFNLQPDQLSKVFAVSVADSLYIASALLRDPASNPKETAIQRYTGNIRRAGIAFLVPPLEPMIRDYGIGEWYEYNRQEFDGTLDDFFSGTSLHLTFSEASMQVDVGYSGGRDIEAYLLEALVSVYDQERHIGELDVLATFSSPRLTTELLTVAECGHGNNELNATPVQNQTPEHSANVNFMSIDNFAEIIKPPSQAGIIRARGNWQARLAAASLCIAKNYRVILRPEGFCLACLTRMYVDGETQTVASEIETRSRVVMVL</sequence>
<gene>
    <name evidence="2" type="ORF">LTR84_000484</name>
</gene>
<protein>
    <submittedName>
        <fullName evidence="2">Uncharacterized protein</fullName>
    </submittedName>
</protein>